<dbReference type="Proteomes" id="UP000039324">
    <property type="component" value="Unassembled WGS sequence"/>
</dbReference>
<dbReference type="OrthoDB" id="498204at2759"/>
<feature type="domain" description="FAD dependent oxidoreductase" evidence="2">
    <location>
        <begin position="51"/>
        <end position="504"/>
    </location>
</feature>
<evidence type="ECO:0000313" key="4">
    <source>
        <dbReference type="Proteomes" id="UP000039324"/>
    </source>
</evidence>
<organism evidence="3 4">
    <name type="scientific">Plasmodiophora brassicae</name>
    <name type="common">Clubroot disease agent</name>
    <dbReference type="NCBI Taxonomy" id="37360"/>
    <lineage>
        <taxon>Eukaryota</taxon>
        <taxon>Sar</taxon>
        <taxon>Rhizaria</taxon>
        <taxon>Endomyxa</taxon>
        <taxon>Phytomyxea</taxon>
        <taxon>Plasmodiophorida</taxon>
        <taxon>Plasmodiophoridae</taxon>
        <taxon>Plasmodiophora</taxon>
    </lineage>
</organism>
<gene>
    <name evidence="3" type="ORF">PBRA_002299</name>
</gene>
<dbReference type="STRING" id="37360.A0A0G4J425"/>
<dbReference type="InterPro" id="IPR006076">
    <property type="entry name" value="FAD-dep_OxRdtase"/>
</dbReference>
<protein>
    <recommendedName>
        <fullName evidence="2">FAD dependent oxidoreductase domain-containing protein</fullName>
    </recommendedName>
</protein>
<dbReference type="Gene3D" id="3.30.9.10">
    <property type="entry name" value="D-Amino Acid Oxidase, subunit A, domain 2"/>
    <property type="match status" value="1"/>
</dbReference>
<dbReference type="EMBL" id="CDSF01000122">
    <property type="protein sequence ID" value="CEP02036.1"/>
    <property type="molecule type" value="Genomic_DNA"/>
</dbReference>
<dbReference type="Gene3D" id="3.50.50.60">
    <property type="entry name" value="FAD/NAD(P)-binding domain"/>
    <property type="match status" value="2"/>
</dbReference>
<keyword evidence="4" id="KW-1185">Reference proteome</keyword>
<proteinExistence type="predicted"/>
<sequence>MCISPRNTCAVNSSARLPSPRLHQALVNFSPRLPTAQYAKLTWFTPIYRMRVVVIGGGCVGLATALRLAQRRVGQVVLVERHAAGVGLECSLANASLLCAAHSYPMQMRASSIVKWSLFADQNVRLEWRHLFADHMFWAFAASALRHWPRSHEQRLDSSQKLSAMAQYGISELKKTVAEIFPEYKIAKRGLLSLHDDSSALQEEARTMREFVPLYPCRVLNVEEACNLEPNLSRLVEKGLKGAVLLEDESTAEPYPVSRRVYEECCRLGVEFATGSQCNRLQVEDGHVQAVQLANGDNIEGDVFVICAGAYSPFLLDLDVRLGLKGGPMPIYPLRGHSLTLDVPDNARGTIFTRPVSWRSRRVYITPLPHTGQIRVAGFGDFGGYQRGPSGARHDRIAELLNGARTLLPGLVPDSCDDFRKRDQVAGFAADDCIRAWSGLRPQSADNVPIVGRYGASSSNLYINSGSGTYCEHPLALYDYCFISGHGVMGWTSSHGSATLVADLITGCRPALDDTHYSPNRFL</sequence>
<dbReference type="PANTHER" id="PTHR13847">
    <property type="entry name" value="SARCOSINE DEHYDROGENASE-RELATED"/>
    <property type="match status" value="1"/>
</dbReference>
<accession>A0A0G4J425</accession>
<reference evidence="3 4" key="1">
    <citation type="submission" date="2015-02" db="EMBL/GenBank/DDBJ databases">
        <authorList>
            <person name="Chooi Y.-H."/>
        </authorList>
    </citation>
    <scope>NUCLEOTIDE SEQUENCE [LARGE SCALE GENOMIC DNA]</scope>
    <source>
        <strain evidence="3">E3</strain>
    </source>
</reference>
<evidence type="ECO:0000259" key="2">
    <source>
        <dbReference type="Pfam" id="PF01266"/>
    </source>
</evidence>
<dbReference type="SUPFAM" id="SSF54373">
    <property type="entry name" value="FAD-linked reductases, C-terminal domain"/>
    <property type="match status" value="1"/>
</dbReference>
<name>A0A0G4J425_PLABS</name>
<dbReference type="SUPFAM" id="SSF51905">
    <property type="entry name" value="FAD/NAD(P)-binding domain"/>
    <property type="match status" value="1"/>
</dbReference>
<dbReference type="InterPro" id="IPR036188">
    <property type="entry name" value="FAD/NAD-bd_sf"/>
</dbReference>
<evidence type="ECO:0000313" key="3">
    <source>
        <dbReference type="EMBL" id="CEP02036.1"/>
    </source>
</evidence>
<dbReference type="GO" id="GO:0005737">
    <property type="term" value="C:cytoplasm"/>
    <property type="evidence" value="ECO:0007669"/>
    <property type="project" value="TreeGrafter"/>
</dbReference>
<dbReference type="Pfam" id="PF01266">
    <property type="entry name" value="DAO"/>
    <property type="match status" value="1"/>
</dbReference>
<dbReference type="AlphaFoldDB" id="A0A0G4J425"/>
<dbReference type="PANTHER" id="PTHR13847:SF289">
    <property type="entry name" value="GLYCINE OXIDASE"/>
    <property type="match status" value="1"/>
</dbReference>
<keyword evidence="1" id="KW-0560">Oxidoreductase</keyword>
<dbReference type="GO" id="GO:0016491">
    <property type="term" value="F:oxidoreductase activity"/>
    <property type="evidence" value="ECO:0007669"/>
    <property type="project" value="UniProtKB-KW"/>
</dbReference>
<evidence type="ECO:0000256" key="1">
    <source>
        <dbReference type="ARBA" id="ARBA00023002"/>
    </source>
</evidence>